<dbReference type="EC" id="3.4.15.6" evidence="4"/>
<evidence type="ECO:0000313" key="11">
    <source>
        <dbReference type="Proteomes" id="UP000077552"/>
    </source>
</evidence>
<proteinExistence type="inferred from homology"/>
<comment type="similarity">
    <text evidence="3">Belongs to the peptidase S51 family.</text>
</comment>
<keyword evidence="6" id="KW-0645">Protease</keyword>
<feature type="active site" description="Charge relay system" evidence="9">
    <location>
        <position position="183"/>
    </location>
</feature>
<dbReference type="Proteomes" id="UP000077552">
    <property type="component" value="Unassembled WGS sequence"/>
</dbReference>
<dbReference type="Gene3D" id="3.40.50.880">
    <property type="match status" value="1"/>
</dbReference>
<keyword evidence="11" id="KW-1185">Reference proteome</keyword>
<keyword evidence="7" id="KW-0378">Hydrolase</keyword>
<evidence type="ECO:0000256" key="6">
    <source>
        <dbReference type="ARBA" id="ARBA00022670"/>
    </source>
</evidence>
<feature type="active site" description="Charge relay system" evidence="9">
    <location>
        <position position="210"/>
    </location>
</feature>
<dbReference type="InterPro" id="IPR029062">
    <property type="entry name" value="Class_I_gatase-like"/>
</dbReference>
<evidence type="ECO:0000256" key="2">
    <source>
        <dbReference type="ARBA" id="ARBA00002039"/>
    </source>
</evidence>
<dbReference type="GO" id="GO:0008241">
    <property type="term" value="F:peptidyl-dipeptidase activity"/>
    <property type="evidence" value="ECO:0007669"/>
    <property type="project" value="UniProtKB-EC"/>
</dbReference>
<dbReference type="Pfam" id="PF03575">
    <property type="entry name" value="Peptidase_S51"/>
    <property type="match status" value="1"/>
</dbReference>
<dbReference type="GO" id="GO:0008236">
    <property type="term" value="F:serine-type peptidase activity"/>
    <property type="evidence" value="ECO:0007669"/>
    <property type="project" value="UniProtKB-KW"/>
</dbReference>
<keyword evidence="8" id="KW-0720">Serine protease</keyword>
<evidence type="ECO:0000256" key="3">
    <source>
        <dbReference type="ARBA" id="ARBA00006534"/>
    </source>
</evidence>
<dbReference type="PANTHER" id="PTHR36175">
    <property type="entry name" value="CYANOPHYCINASE"/>
    <property type="match status" value="1"/>
</dbReference>
<evidence type="ECO:0000256" key="1">
    <source>
        <dbReference type="ARBA" id="ARBA00001092"/>
    </source>
</evidence>
<feature type="active site" description="Charge relay system" evidence="9">
    <location>
        <position position="141"/>
    </location>
</feature>
<sequence length="290" mass="31867">MSVKGTLIPIGGNEDKGIEQSEIYTLEYIQEGILSRVVRESGGKEALIVVIPTASSIPNEVSENYLQAFGKLGCKNVHIMDIRNREEAEDPLHLKLMKKADCVMFSGGDQSKIVQYIGGTLLHKIIQKRYEKDNFVIAGTSAGAMCMSQEMIKGGGIKEAFTKGAVLMGEGMGFIPNLIIDSHFIRRGRFGRLAEAVARFPKLIGIGLAEDTGLVIKNCNIVEVIGSGMVILFDPRKLKHNNQALVENGTPMSLNNLKTHILANGDRFDIKKKKLKISPHHIRVIESQTL</sequence>
<accession>A0A1A9LGC2</accession>
<dbReference type="PIRSF" id="PIRSF032067">
    <property type="entry name" value="Cyanophycinase"/>
    <property type="match status" value="1"/>
</dbReference>
<comment type="caution">
    <text evidence="10">The sequence shown here is derived from an EMBL/GenBank/DDBJ whole genome shotgun (WGS) entry which is preliminary data.</text>
</comment>
<dbReference type="SUPFAM" id="SSF52317">
    <property type="entry name" value="Class I glutamine amidotransferase-like"/>
    <property type="match status" value="1"/>
</dbReference>
<dbReference type="AlphaFoldDB" id="A0A1A9LGC2"/>
<protein>
    <recommendedName>
        <fullName evidence="5">Cyanophycinase</fullName>
        <ecNumber evidence="4">3.4.15.6</ecNumber>
    </recommendedName>
</protein>
<dbReference type="InterPro" id="IPR005320">
    <property type="entry name" value="Peptidase_S51"/>
</dbReference>
<gene>
    <name evidence="10" type="ORF">A7A78_11090</name>
</gene>
<dbReference type="PANTHER" id="PTHR36175:SF1">
    <property type="entry name" value="CYANOPHYCINASE"/>
    <property type="match status" value="1"/>
</dbReference>
<evidence type="ECO:0000256" key="4">
    <source>
        <dbReference type="ARBA" id="ARBA00013115"/>
    </source>
</evidence>
<dbReference type="OrthoDB" id="9799980at2"/>
<dbReference type="InterPro" id="IPR011811">
    <property type="entry name" value="Peptidase_S51_cyanophycinase"/>
</dbReference>
<dbReference type="NCBIfam" id="TIGR02069">
    <property type="entry name" value="cyanophycinase"/>
    <property type="match status" value="1"/>
</dbReference>
<evidence type="ECO:0000313" key="10">
    <source>
        <dbReference type="EMBL" id="OAD91791.1"/>
    </source>
</evidence>
<evidence type="ECO:0000256" key="9">
    <source>
        <dbReference type="PIRSR" id="PIRSR032067-1"/>
    </source>
</evidence>
<reference evidence="10 11" key="1">
    <citation type="submission" date="2016-05" db="EMBL/GenBank/DDBJ databases">
        <title>Genome sequencing of Vitellibacter soesokkakensis RSSK-12.</title>
        <authorList>
            <person name="Thevarajoo S."/>
            <person name="Selvaratnam C."/>
            <person name="Goh K.M."/>
            <person name="Chan K.-G."/>
            <person name="Chong C.S."/>
        </authorList>
    </citation>
    <scope>NUCLEOTIDE SEQUENCE [LARGE SCALE GENOMIC DNA]</scope>
    <source>
        <strain evidence="10 11">RSSK-12</strain>
    </source>
</reference>
<comment type="catalytic activity">
    <reaction evidence="1">
        <text>[L-4-(L-arginin-2-N-yl)aspartate](n) + H2O = [L-4-(L-arginin-2-N-yl)aspartate](n-1) + L-4-(L-arginin-2-N-yl)aspartate</text>
        <dbReference type="Rhea" id="RHEA:12845"/>
        <dbReference type="Rhea" id="RHEA-COMP:13728"/>
        <dbReference type="Rhea" id="RHEA-COMP:13734"/>
        <dbReference type="ChEBI" id="CHEBI:15377"/>
        <dbReference type="ChEBI" id="CHEBI:137986"/>
        <dbReference type="ChEBI" id="CHEBI:137991"/>
        <dbReference type="EC" id="3.4.15.6"/>
    </reaction>
</comment>
<organism evidence="10 11">
    <name type="scientific">Aequorivita soesokkakensis</name>
    <dbReference type="NCBI Taxonomy" id="1385699"/>
    <lineage>
        <taxon>Bacteria</taxon>
        <taxon>Pseudomonadati</taxon>
        <taxon>Bacteroidota</taxon>
        <taxon>Flavobacteriia</taxon>
        <taxon>Flavobacteriales</taxon>
        <taxon>Flavobacteriaceae</taxon>
        <taxon>Aequorivita</taxon>
    </lineage>
</organism>
<evidence type="ECO:0000256" key="5">
    <source>
        <dbReference type="ARBA" id="ARBA00015719"/>
    </source>
</evidence>
<dbReference type="RefSeq" id="WP_068761424.1">
    <property type="nucleotide sequence ID" value="NZ_LXIE01000010.1"/>
</dbReference>
<evidence type="ECO:0000256" key="8">
    <source>
        <dbReference type="ARBA" id="ARBA00022825"/>
    </source>
</evidence>
<dbReference type="STRING" id="1385699.A7A78_11090"/>
<name>A0A1A9LGC2_9FLAO</name>
<dbReference type="CDD" id="cd03145">
    <property type="entry name" value="GAT1_cyanophycinase"/>
    <property type="match status" value="1"/>
</dbReference>
<dbReference type="GO" id="GO:0006508">
    <property type="term" value="P:proteolysis"/>
    <property type="evidence" value="ECO:0007669"/>
    <property type="project" value="UniProtKB-KW"/>
</dbReference>
<dbReference type="EMBL" id="LXIE01000010">
    <property type="protein sequence ID" value="OAD91791.1"/>
    <property type="molecule type" value="Genomic_DNA"/>
</dbReference>
<evidence type="ECO:0000256" key="7">
    <source>
        <dbReference type="ARBA" id="ARBA00022801"/>
    </source>
</evidence>
<comment type="function">
    <text evidence="2">Exopeptidase that catalyzes the hydrolytic cleavage of multi-L-arginyl-poly-L-aspartic acid (cyanophycin; a water-insoluble reserve polymer) into aspartate-arginine dipeptides.</text>
</comment>